<dbReference type="EMBL" id="KV426350">
    <property type="protein sequence ID" value="KZV82037.1"/>
    <property type="molecule type" value="Genomic_DNA"/>
</dbReference>
<dbReference type="GO" id="GO:0005762">
    <property type="term" value="C:mitochondrial large ribosomal subunit"/>
    <property type="evidence" value="ECO:0007669"/>
    <property type="project" value="TreeGrafter"/>
</dbReference>
<keyword evidence="1" id="KW-0689">Ribosomal protein</keyword>
<gene>
    <name evidence="1" type="ORF">EXIGLDRAFT_685335</name>
</gene>
<dbReference type="STRING" id="1314781.A0A165C8X3"/>
<protein>
    <submittedName>
        <fullName evidence="1">60s ribosomal protein l31</fullName>
    </submittedName>
</protein>
<organism evidence="1 2">
    <name type="scientific">Exidia glandulosa HHB12029</name>
    <dbReference type="NCBI Taxonomy" id="1314781"/>
    <lineage>
        <taxon>Eukaryota</taxon>
        <taxon>Fungi</taxon>
        <taxon>Dikarya</taxon>
        <taxon>Basidiomycota</taxon>
        <taxon>Agaricomycotina</taxon>
        <taxon>Agaricomycetes</taxon>
        <taxon>Auriculariales</taxon>
        <taxon>Exidiaceae</taxon>
        <taxon>Exidia</taxon>
    </lineage>
</organism>
<keyword evidence="2" id="KW-1185">Reference proteome</keyword>
<evidence type="ECO:0000313" key="2">
    <source>
        <dbReference type="Proteomes" id="UP000077266"/>
    </source>
</evidence>
<dbReference type="AlphaFoldDB" id="A0A165C8X3"/>
<dbReference type="GO" id="GO:0003735">
    <property type="term" value="F:structural constituent of ribosome"/>
    <property type="evidence" value="ECO:0007669"/>
    <property type="project" value="TreeGrafter"/>
</dbReference>
<dbReference type="InterPro" id="IPR016340">
    <property type="entry name" value="Ribosomal_mL60"/>
</dbReference>
<dbReference type="OrthoDB" id="2332379at2759"/>
<dbReference type="Proteomes" id="UP000077266">
    <property type="component" value="Unassembled WGS sequence"/>
</dbReference>
<dbReference type="PANTHER" id="PTHR28271:SF1">
    <property type="entry name" value="LARGE RIBOSOMAL SUBUNIT PROTEIN ML60"/>
    <property type="match status" value="1"/>
</dbReference>
<keyword evidence="1" id="KW-0687">Ribonucleoprotein</keyword>
<name>A0A165C8X3_EXIGL</name>
<proteinExistence type="predicted"/>
<sequence>MLPTAPRLGGLLWKMPWRMSATRKANQRDRLKRVDDVIETVRASGITCHALDKALLMPKENEMPAKDKYTIFNAHSRGYRKGMHKVPKFTRITHRVNPRGF</sequence>
<dbReference type="Pfam" id="PF09784">
    <property type="entry name" value="L31"/>
    <property type="match status" value="1"/>
</dbReference>
<evidence type="ECO:0000313" key="1">
    <source>
        <dbReference type="EMBL" id="KZV82037.1"/>
    </source>
</evidence>
<dbReference type="FunCoup" id="A0A165C8X3">
    <property type="interactions" value="39"/>
</dbReference>
<accession>A0A165C8X3</accession>
<dbReference type="InParanoid" id="A0A165C8X3"/>
<reference evidence="1 2" key="1">
    <citation type="journal article" date="2016" name="Mol. Biol. Evol.">
        <title>Comparative Genomics of Early-Diverging Mushroom-Forming Fungi Provides Insights into the Origins of Lignocellulose Decay Capabilities.</title>
        <authorList>
            <person name="Nagy L.G."/>
            <person name="Riley R."/>
            <person name="Tritt A."/>
            <person name="Adam C."/>
            <person name="Daum C."/>
            <person name="Floudas D."/>
            <person name="Sun H."/>
            <person name="Yadav J.S."/>
            <person name="Pangilinan J."/>
            <person name="Larsson K.H."/>
            <person name="Matsuura K."/>
            <person name="Barry K."/>
            <person name="Labutti K."/>
            <person name="Kuo R."/>
            <person name="Ohm R.A."/>
            <person name="Bhattacharya S.S."/>
            <person name="Shirouzu T."/>
            <person name="Yoshinaga Y."/>
            <person name="Martin F.M."/>
            <person name="Grigoriev I.V."/>
            <person name="Hibbett D.S."/>
        </authorList>
    </citation>
    <scope>NUCLEOTIDE SEQUENCE [LARGE SCALE GENOMIC DNA]</scope>
    <source>
        <strain evidence="1 2">HHB12029</strain>
    </source>
</reference>
<dbReference type="PANTHER" id="PTHR28271">
    <property type="entry name" value="54S RIBOSOMAL PROTEIN L31, MITOCHONDRIAL"/>
    <property type="match status" value="1"/>
</dbReference>